<dbReference type="GO" id="GO:0003723">
    <property type="term" value="F:RNA binding"/>
    <property type="evidence" value="ECO:0007669"/>
    <property type="project" value="InterPro"/>
</dbReference>
<dbReference type="HAMAP" id="MF_01080">
    <property type="entry name" value="TruB_bact"/>
    <property type="match status" value="1"/>
</dbReference>
<dbReference type="PANTHER" id="PTHR13767">
    <property type="entry name" value="TRNA-PSEUDOURIDINE SYNTHASE"/>
    <property type="match status" value="1"/>
</dbReference>
<dbReference type="Proteomes" id="UP000234384">
    <property type="component" value="Unassembled WGS sequence"/>
</dbReference>
<dbReference type="GO" id="GO:1990481">
    <property type="term" value="P:mRNA pseudouridine synthesis"/>
    <property type="evidence" value="ECO:0007669"/>
    <property type="project" value="TreeGrafter"/>
</dbReference>
<sequence>MYHGLLPIWKEKGLTSHDVVFKLRKILRMKRIGHTGTLDPDVEGVLVVCLGKGTKLVETLMDSDKVYRGEVTFGFATDTEDASGQITERTRVTQSPSIESIDQAMASMVGEIDQVPPMYSAVKVNGMKLYEYTRQNIPVERPVRRVTIRSFQRLSQPLGDPVEGTCKFNFEVCCSKGTYVRTLAVDLAKQLGYPGHMSQLVRLETSGCQAEQALTLEEVEQLQASDTLATRIVSLEQAVQRFPQRMLNEEDAVKIQHGQVLPRDYFGTPLSEPTALFYQDKVLAIYQPHPQKPDWIKPMIMF</sequence>
<dbReference type="InterPro" id="IPR020103">
    <property type="entry name" value="PsdUridine_synth_cat_dom_sf"/>
</dbReference>
<feature type="domain" description="Pseudouridine synthase II N-terminal" evidence="6">
    <location>
        <begin position="24"/>
        <end position="180"/>
    </location>
</feature>
<evidence type="ECO:0000256" key="5">
    <source>
        <dbReference type="HAMAP-Rule" id="MF_01080"/>
    </source>
</evidence>
<evidence type="ECO:0000256" key="1">
    <source>
        <dbReference type="ARBA" id="ARBA00000385"/>
    </source>
</evidence>
<keyword evidence="4 5" id="KW-0413">Isomerase</keyword>
<accession>A0A2I1K482</accession>
<proteinExistence type="inferred from homology"/>
<dbReference type="EC" id="5.4.99.25" evidence="5"/>
<dbReference type="InterPro" id="IPR002501">
    <property type="entry name" value="PsdUridine_synth_N"/>
</dbReference>
<evidence type="ECO:0000313" key="9">
    <source>
        <dbReference type="Proteomes" id="UP000234384"/>
    </source>
</evidence>
<dbReference type="PANTHER" id="PTHR13767:SF2">
    <property type="entry name" value="PSEUDOURIDYLATE SYNTHASE TRUB1"/>
    <property type="match status" value="1"/>
</dbReference>
<dbReference type="CDD" id="cd02573">
    <property type="entry name" value="PseudoU_synth_EcTruB"/>
    <property type="match status" value="1"/>
</dbReference>
<organism evidence="8 9">
    <name type="scientific">Falseniella ignava</name>
    <dbReference type="NCBI Taxonomy" id="137730"/>
    <lineage>
        <taxon>Bacteria</taxon>
        <taxon>Bacillati</taxon>
        <taxon>Bacillota</taxon>
        <taxon>Bacilli</taxon>
        <taxon>Lactobacillales</taxon>
        <taxon>Aerococcaceae</taxon>
        <taxon>Falseniella</taxon>
    </lineage>
</organism>
<dbReference type="SUPFAM" id="SSF55120">
    <property type="entry name" value="Pseudouridine synthase"/>
    <property type="match status" value="1"/>
</dbReference>
<dbReference type="FunFam" id="3.30.2350.10:FF:000011">
    <property type="entry name" value="tRNA pseudouridine synthase B"/>
    <property type="match status" value="1"/>
</dbReference>
<dbReference type="GO" id="GO:0031119">
    <property type="term" value="P:tRNA pseudouridine synthesis"/>
    <property type="evidence" value="ECO:0007669"/>
    <property type="project" value="UniProtKB-UniRule"/>
</dbReference>
<comment type="catalytic activity">
    <reaction evidence="1 5">
        <text>uridine(55) in tRNA = pseudouridine(55) in tRNA</text>
        <dbReference type="Rhea" id="RHEA:42532"/>
        <dbReference type="Rhea" id="RHEA-COMP:10101"/>
        <dbReference type="Rhea" id="RHEA-COMP:10102"/>
        <dbReference type="ChEBI" id="CHEBI:65314"/>
        <dbReference type="ChEBI" id="CHEBI:65315"/>
        <dbReference type="EC" id="5.4.99.25"/>
    </reaction>
</comment>
<protein>
    <recommendedName>
        <fullName evidence="5">tRNA pseudouridine synthase B</fullName>
        <ecNumber evidence="5">5.4.99.25</ecNumber>
    </recommendedName>
    <alternativeName>
        <fullName evidence="5">tRNA pseudouridine(55) synthase</fullName>
        <shortName evidence="5">Psi55 synthase</shortName>
    </alternativeName>
    <alternativeName>
        <fullName evidence="5">tRNA pseudouridylate synthase</fullName>
    </alternativeName>
    <alternativeName>
        <fullName evidence="5">tRNA-uridine isomerase</fullName>
    </alternativeName>
</protein>
<dbReference type="InterPro" id="IPR032819">
    <property type="entry name" value="TruB_C"/>
</dbReference>
<evidence type="ECO:0000256" key="4">
    <source>
        <dbReference type="ARBA" id="ARBA00023235"/>
    </source>
</evidence>
<gene>
    <name evidence="5" type="primary">truB</name>
    <name evidence="8" type="ORF">CYJ57_02150</name>
</gene>
<dbReference type="Pfam" id="PF16198">
    <property type="entry name" value="TruB_C_2"/>
    <property type="match status" value="1"/>
</dbReference>
<evidence type="ECO:0000259" key="7">
    <source>
        <dbReference type="Pfam" id="PF16198"/>
    </source>
</evidence>
<keyword evidence="3 5" id="KW-0819">tRNA processing</keyword>
<dbReference type="GO" id="GO:0160148">
    <property type="term" value="F:tRNA pseudouridine(55) synthase activity"/>
    <property type="evidence" value="ECO:0007669"/>
    <property type="project" value="UniProtKB-EC"/>
</dbReference>
<evidence type="ECO:0000259" key="6">
    <source>
        <dbReference type="Pfam" id="PF01509"/>
    </source>
</evidence>
<name>A0A2I1K482_9LACT</name>
<dbReference type="Gene3D" id="3.30.2350.10">
    <property type="entry name" value="Pseudouridine synthase"/>
    <property type="match status" value="1"/>
</dbReference>
<dbReference type="NCBIfam" id="TIGR00431">
    <property type="entry name" value="TruB"/>
    <property type="match status" value="1"/>
</dbReference>
<reference evidence="8 9" key="1">
    <citation type="submission" date="2017-12" db="EMBL/GenBank/DDBJ databases">
        <title>Phylogenetic diversity of female urinary microbiome.</title>
        <authorList>
            <person name="Thomas-White K."/>
            <person name="Wolfe A.J."/>
        </authorList>
    </citation>
    <scope>NUCLEOTIDE SEQUENCE [LARGE SCALE GENOMIC DNA]</scope>
    <source>
        <strain evidence="8 9">UMB0898</strain>
    </source>
</reference>
<comment type="similarity">
    <text evidence="2 5">Belongs to the pseudouridine synthase TruB family. Type 1 subfamily.</text>
</comment>
<feature type="active site" description="Nucleophile" evidence="5">
    <location>
        <position position="39"/>
    </location>
</feature>
<comment type="function">
    <text evidence="5">Responsible for synthesis of pseudouridine from uracil-55 in the psi GC loop of transfer RNAs.</text>
</comment>
<evidence type="ECO:0000313" key="8">
    <source>
        <dbReference type="EMBL" id="PKY90451.1"/>
    </source>
</evidence>
<comment type="caution">
    <text evidence="8">The sequence shown here is derived from an EMBL/GenBank/DDBJ whole genome shotgun (WGS) entry which is preliminary data.</text>
</comment>
<dbReference type="RefSeq" id="WP_101953894.1">
    <property type="nucleotide sequence ID" value="NZ_PKHE01000003.1"/>
</dbReference>
<dbReference type="Pfam" id="PF01509">
    <property type="entry name" value="TruB_N"/>
    <property type="match status" value="1"/>
</dbReference>
<feature type="domain" description="tRNA pseudouridylate synthase B C-terminal" evidence="7">
    <location>
        <begin position="181"/>
        <end position="239"/>
    </location>
</feature>
<dbReference type="AlphaFoldDB" id="A0A2I1K482"/>
<evidence type="ECO:0000256" key="3">
    <source>
        <dbReference type="ARBA" id="ARBA00022694"/>
    </source>
</evidence>
<evidence type="ECO:0000256" key="2">
    <source>
        <dbReference type="ARBA" id="ARBA00005642"/>
    </source>
</evidence>
<dbReference type="InterPro" id="IPR014780">
    <property type="entry name" value="tRNA_psdUridine_synth_TruB"/>
</dbReference>
<dbReference type="EMBL" id="PKHE01000003">
    <property type="protein sequence ID" value="PKY90451.1"/>
    <property type="molecule type" value="Genomic_DNA"/>
</dbReference>
<dbReference type="OrthoDB" id="9802309at2"/>